<feature type="binding site" evidence="16">
    <location>
        <position position="266"/>
    </location>
    <ligand>
        <name>Mg(2+)</name>
        <dbReference type="ChEBI" id="CHEBI:18420"/>
        <label>2</label>
    </ligand>
</feature>
<gene>
    <name evidence="14" type="primary">ddl</name>
    <name evidence="19" type="ORF">ENW73_08090</name>
</gene>
<keyword evidence="6 16" id="KW-0479">Metal-binding</keyword>
<comment type="catalytic activity">
    <reaction evidence="14">
        <text>2 D-alanine + ATP = D-alanyl-D-alanine + ADP + phosphate + H(+)</text>
        <dbReference type="Rhea" id="RHEA:11224"/>
        <dbReference type="ChEBI" id="CHEBI:15378"/>
        <dbReference type="ChEBI" id="CHEBI:30616"/>
        <dbReference type="ChEBI" id="CHEBI:43474"/>
        <dbReference type="ChEBI" id="CHEBI:57416"/>
        <dbReference type="ChEBI" id="CHEBI:57822"/>
        <dbReference type="ChEBI" id="CHEBI:456216"/>
        <dbReference type="EC" id="6.3.2.4"/>
    </reaction>
</comment>
<evidence type="ECO:0000256" key="3">
    <source>
        <dbReference type="ARBA" id="ARBA00010871"/>
    </source>
</evidence>
<comment type="cofactor">
    <cofactor evidence="16">
        <name>Mg(2+)</name>
        <dbReference type="ChEBI" id="CHEBI:18420"/>
    </cofactor>
    <cofactor evidence="16">
        <name>Mn(2+)</name>
        <dbReference type="ChEBI" id="CHEBI:29035"/>
    </cofactor>
    <text evidence="16">Binds 2 magnesium or manganese ions per subunit.</text>
</comment>
<feature type="active site" evidence="15">
    <location>
        <position position="275"/>
    </location>
</feature>
<dbReference type="EC" id="6.3.2.4" evidence="14"/>
<dbReference type="InterPro" id="IPR011761">
    <property type="entry name" value="ATP-grasp"/>
</dbReference>
<evidence type="ECO:0000313" key="19">
    <source>
        <dbReference type="EMBL" id="HHS52798.1"/>
    </source>
</evidence>
<dbReference type="InterPro" id="IPR005905">
    <property type="entry name" value="D_ala_D_ala"/>
</dbReference>
<dbReference type="AlphaFoldDB" id="A0A7C6EBB2"/>
<dbReference type="GO" id="GO:0071555">
    <property type="term" value="P:cell wall organization"/>
    <property type="evidence" value="ECO:0007669"/>
    <property type="project" value="UniProtKB-KW"/>
</dbReference>
<dbReference type="Gene3D" id="3.30.1490.20">
    <property type="entry name" value="ATP-grasp fold, A domain"/>
    <property type="match status" value="1"/>
</dbReference>
<dbReference type="Pfam" id="PF01820">
    <property type="entry name" value="Dala_Dala_lig_N"/>
    <property type="match status" value="1"/>
</dbReference>
<evidence type="ECO:0000256" key="13">
    <source>
        <dbReference type="ARBA" id="ARBA00023316"/>
    </source>
</evidence>
<dbReference type="GO" id="GO:0005737">
    <property type="term" value="C:cytoplasm"/>
    <property type="evidence" value="ECO:0007669"/>
    <property type="project" value="UniProtKB-SubCell"/>
</dbReference>
<dbReference type="UniPathway" id="UPA00219"/>
<dbReference type="GO" id="GO:0008716">
    <property type="term" value="F:D-alanine-D-alanine ligase activity"/>
    <property type="evidence" value="ECO:0007669"/>
    <property type="project" value="UniProtKB-UniRule"/>
</dbReference>
<evidence type="ECO:0000256" key="14">
    <source>
        <dbReference type="HAMAP-Rule" id="MF_00047"/>
    </source>
</evidence>
<dbReference type="Gene3D" id="3.30.470.20">
    <property type="entry name" value="ATP-grasp fold, B domain"/>
    <property type="match status" value="1"/>
</dbReference>
<accession>A0A7C6EBB2</accession>
<dbReference type="NCBIfam" id="TIGR01205">
    <property type="entry name" value="D_ala_D_alaTIGR"/>
    <property type="match status" value="1"/>
</dbReference>
<dbReference type="FunFam" id="3.30.470.20:FF:000008">
    <property type="entry name" value="D-alanine--D-alanine ligase"/>
    <property type="match status" value="1"/>
</dbReference>
<evidence type="ECO:0000256" key="12">
    <source>
        <dbReference type="ARBA" id="ARBA00023211"/>
    </source>
</evidence>
<comment type="similarity">
    <text evidence="3 14">Belongs to the D-alanine--D-alanine ligase family.</text>
</comment>
<comment type="caution">
    <text evidence="19">The sequence shown here is derived from an EMBL/GenBank/DDBJ whole genome shotgun (WGS) entry which is preliminary data.</text>
</comment>
<feature type="binding site" evidence="16">
    <location>
        <position position="264"/>
    </location>
    <ligand>
        <name>Mg(2+)</name>
        <dbReference type="ChEBI" id="CHEBI:18420"/>
        <label>1</label>
    </ligand>
</feature>
<dbReference type="GO" id="GO:0046872">
    <property type="term" value="F:metal ion binding"/>
    <property type="evidence" value="ECO:0007669"/>
    <property type="project" value="UniProtKB-KW"/>
</dbReference>
<evidence type="ECO:0000256" key="9">
    <source>
        <dbReference type="ARBA" id="ARBA00022842"/>
    </source>
</evidence>
<dbReference type="Gene3D" id="3.40.50.20">
    <property type="match status" value="1"/>
</dbReference>
<keyword evidence="5 14" id="KW-0436">Ligase</keyword>
<name>A0A7C6EBB2_UNCW3</name>
<comment type="function">
    <text evidence="14">Cell wall formation.</text>
</comment>
<comment type="pathway">
    <text evidence="14">Cell wall biogenesis; peptidoglycan biosynthesis.</text>
</comment>
<dbReference type="GO" id="GO:0005524">
    <property type="term" value="F:ATP binding"/>
    <property type="evidence" value="ECO:0007669"/>
    <property type="project" value="UniProtKB-UniRule"/>
</dbReference>
<dbReference type="PROSITE" id="PS00843">
    <property type="entry name" value="DALA_DALA_LIGASE_1"/>
    <property type="match status" value="1"/>
</dbReference>
<dbReference type="NCBIfam" id="NF002378">
    <property type="entry name" value="PRK01372.1"/>
    <property type="match status" value="1"/>
</dbReference>
<feature type="domain" description="ATP-grasp" evidence="18">
    <location>
        <begin position="93"/>
        <end position="297"/>
    </location>
</feature>
<feature type="binding site" evidence="16">
    <location>
        <position position="251"/>
    </location>
    <ligand>
        <name>Mg(2+)</name>
        <dbReference type="ChEBI" id="CHEBI:18420"/>
        <label>1</label>
    </ligand>
</feature>
<evidence type="ECO:0000256" key="5">
    <source>
        <dbReference type="ARBA" id="ARBA00022598"/>
    </source>
</evidence>
<dbReference type="GO" id="GO:0008360">
    <property type="term" value="P:regulation of cell shape"/>
    <property type="evidence" value="ECO:0007669"/>
    <property type="project" value="UniProtKB-KW"/>
</dbReference>
<evidence type="ECO:0000256" key="2">
    <source>
        <dbReference type="ARBA" id="ARBA00004496"/>
    </source>
</evidence>
<dbReference type="EMBL" id="DTLI01000193">
    <property type="protein sequence ID" value="HHS52798.1"/>
    <property type="molecule type" value="Genomic_DNA"/>
</dbReference>
<comment type="cofactor">
    <cofactor evidence="1">
        <name>Mn(2+)</name>
        <dbReference type="ChEBI" id="CHEBI:29035"/>
    </cofactor>
</comment>
<keyword evidence="4 14" id="KW-0963">Cytoplasm</keyword>
<proteinExistence type="inferred from homology"/>
<evidence type="ECO:0000256" key="15">
    <source>
        <dbReference type="PIRSR" id="PIRSR039102-1"/>
    </source>
</evidence>
<dbReference type="GO" id="GO:0009252">
    <property type="term" value="P:peptidoglycan biosynthetic process"/>
    <property type="evidence" value="ECO:0007669"/>
    <property type="project" value="UniProtKB-UniRule"/>
</dbReference>
<feature type="active site" evidence="15">
    <location>
        <position position="7"/>
    </location>
</feature>
<dbReference type="PANTHER" id="PTHR23132">
    <property type="entry name" value="D-ALANINE--D-ALANINE LIGASE"/>
    <property type="match status" value="1"/>
</dbReference>
<keyword evidence="10 14" id="KW-0133">Cell shape</keyword>
<protein>
    <recommendedName>
        <fullName evidence="14">D-alanine--D-alanine ligase</fullName>
        <ecNumber evidence="14">6.3.2.4</ecNumber>
    </recommendedName>
    <alternativeName>
        <fullName evidence="14">D-Ala-D-Ala ligase</fullName>
    </alternativeName>
    <alternativeName>
        <fullName evidence="14">D-alanylalanine synthetase</fullName>
    </alternativeName>
</protein>
<dbReference type="HAMAP" id="MF_00047">
    <property type="entry name" value="Dala_Dala_lig"/>
    <property type="match status" value="1"/>
</dbReference>
<dbReference type="InterPro" id="IPR013815">
    <property type="entry name" value="ATP_grasp_subdomain_1"/>
</dbReference>
<evidence type="ECO:0000256" key="16">
    <source>
        <dbReference type="PIRSR" id="PIRSR039102-3"/>
    </source>
</evidence>
<evidence type="ECO:0000256" key="6">
    <source>
        <dbReference type="ARBA" id="ARBA00022723"/>
    </source>
</evidence>
<reference evidence="19" key="1">
    <citation type="journal article" date="2020" name="mSystems">
        <title>Genome- and Community-Level Interaction Insights into Carbon Utilization and Element Cycling Functions of Hydrothermarchaeota in Hydrothermal Sediment.</title>
        <authorList>
            <person name="Zhou Z."/>
            <person name="Liu Y."/>
            <person name="Xu W."/>
            <person name="Pan J."/>
            <person name="Luo Z.H."/>
            <person name="Li M."/>
        </authorList>
    </citation>
    <scope>NUCLEOTIDE SEQUENCE [LARGE SCALE GENOMIC DNA]</scope>
    <source>
        <strain evidence="19">SpSt-876</strain>
    </source>
</reference>
<keyword evidence="13 14" id="KW-0961">Cell wall biogenesis/degradation</keyword>
<evidence type="ECO:0000256" key="11">
    <source>
        <dbReference type="ARBA" id="ARBA00022984"/>
    </source>
</evidence>
<dbReference type="PROSITE" id="PS50975">
    <property type="entry name" value="ATP_GRASP"/>
    <property type="match status" value="1"/>
</dbReference>
<dbReference type="PROSITE" id="PS00844">
    <property type="entry name" value="DALA_DALA_LIGASE_2"/>
    <property type="match status" value="1"/>
</dbReference>
<dbReference type="PANTHER" id="PTHR23132:SF23">
    <property type="entry name" value="D-ALANINE--D-ALANINE LIGASE B"/>
    <property type="match status" value="1"/>
</dbReference>
<organism evidence="19">
    <name type="scientific">candidate division WOR-3 bacterium</name>
    <dbReference type="NCBI Taxonomy" id="2052148"/>
    <lineage>
        <taxon>Bacteria</taxon>
        <taxon>Bacteria division WOR-3</taxon>
    </lineage>
</organism>
<keyword evidence="12 16" id="KW-0464">Manganese</keyword>
<dbReference type="InterPro" id="IPR000291">
    <property type="entry name" value="D-Ala_lig_Van_CS"/>
</dbReference>
<sequence>MGGWSSEREISLRSGKNIYQSLKRQGFDCIAIDIGKDFEKQITRAKIDIAFIALHGKPGEDGTIQGFLELKGIPYTGSGVMASAIGMDKITTKRLFQIERIPTPEYVLISSQDDIKVRIKQAEKKFGYPMMLKPRYEGSSVGISLLPDADSAAGGLLVAIKKTLKKFGEVFLEQFIEGMIATVGIVGNEVLPILELVPKSRKFYDYKAKYTKGATEFIIPARLPKAVSHKIKTLALKAHRVIGCRGFSRIDLVVDKKNHPYFLEVNTLPGMTELSDLPAEAQAIGISYDELVRRILLSAFE</sequence>
<dbReference type="InterPro" id="IPR011095">
    <property type="entry name" value="Dala_Dala_lig_C"/>
</dbReference>
<dbReference type="Pfam" id="PF07478">
    <property type="entry name" value="Dala_Dala_lig_C"/>
    <property type="match status" value="1"/>
</dbReference>
<dbReference type="SUPFAM" id="SSF56059">
    <property type="entry name" value="Glutathione synthetase ATP-binding domain-like"/>
    <property type="match status" value="1"/>
</dbReference>
<evidence type="ECO:0000256" key="17">
    <source>
        <dbReference type="PROSITE-ProRule" id="PRU00409"/>
    </source>
</evidence>
<keyword evidence="11 14" id="KW-0573">Peptidoglycan synthesis</keyword>
<evidence type="ECO:0000256" key="1">
    <source>
        <dbReference type="ARBA" id="ARBA00001936"/>
    </source>
</evidence>
<evidence type="ECO:0000256" key="8">
    <source>
        <dbReference type="ARBA" id="ARBA00022840"/>
    </source>
</evidence>
<comment type="subcellular location">
    <subcellularLocation>
        <location evidence="2 14">Cytoplasm</location>
    </subcellularLocation>
</comment>
<feature type="active site" evidence="15">
    <location>
        <position position="139"/>
    </location>
</feature>
<dbReference type="InterPro" id="IPR011127">
    <property type="entry name" value="Dala_Dala_lig_N"/>
</dbReference>
<keyword evidence="8 17" id="KW-0067">ATP-binding</keyword>
<evidence type="ECO:0000256" key="10">
    <source>
        <dbReference type="ARBA" id="ARBA00022960"/>
    </source>
</evidence>
<keyword evidence="9 16" id="KW-0460">Magnesium</keyword>
<dbReference type="SUPFAM" id="SSF52440">
    <property type="entry name" value="PreATP-grasp domain"/>
    <property type="match status" value="1"/>
</dbReference>
<dbReference type="PIRSF" id="PIRSF039102">
    <property type="entry name" value="Ddl/VanB"/>
    <property type="match status" value="1"/>
</dbReference>
<evidence type="ECO:0000256" key="4">
    <source>
        <dbReference type="ARBA" id="ARBA00022490"/>
    </source>
</evidence>
<evidence type="ECO:0000259" key="18">
    <source>
        <dbReference type="PROSITE" id="PS50975"/>
    </source>
</evidence>
<feature type="binding site" evidence="16">
    <location>
        <position position="264"/>
    </location>
    <ligand>
        <name>Mg(2+)</name>
        <dbReference type="ChEBI" id="CHEBI:18420"/>
        <label>2</label>
    </ligand>
</feature>
<dbReference type="InterPro" id="IPR016185">
    <property type="entry name" value="PreATP-grasp_dom_sf"/>
</dbReference>
<keyword evidence="7 17" id="KW-0547">Nucleotide-binding</keyword>
<evidence type="ECO:0000256" key="7">
    <source>
        <dbReference type="ARBA" id="ARBA00022741"/>
    </source>
</evidence>